<dbReference type="AlphaFoldDB" id="A0A395MTM2"/>
<evidence type="ECO:0000313" key="2">
    <source>
        <dbReference type="Proteomes" id="UP000265631"/>
    </source>
</evidence>
<gene>
    <name evidence="1" type="ORF">FIE12Z_4630</name>
</gene>
<proteinExistence type="predicted"/>
<comment type="caution">
    <text evidence="1">The sequence shown here is derived from an EMBL/GenBank/DDBJ whole genome shotgun (WGS) entry which is preliminary data.</text>
</comment>
<protein>
    <submittedName>
        <fullName evidence="1">Uncharacterized protein</fullName>
    </submittedName>
</protein>
<organism evidence="1 2">
    <name type="scientific">Fusarium flagelliforme</name>
    <dbReference type="NCBI Taxonomy" id="2675880"/>
    <lineage>
        <taxon>Eukaryota</taxon>
        <taxon>Fungi</taxon>
        <taxon>Dikarya</taxon>
        <taxon>Ascomycota</taxon>
        <taxon>Pezizomycotina</taxon>
        <taxon>Sordariomycetes</taxon>
        <taxon>Hypocreomycetidae</taxon>
        <taxon>Hypocreales</taxon>
        <taxon>Nectriaceae</taxon>
        <taxon>Fusarium</taxon>
        <taxon>Fusarium incarnatum-equiseti species complex</taxon>
    </lineage>
</organism>
<dbReference type="EMBL" id="PXXK01000119">
    <property type="protein sequence ID" value="RFN51067.1"/>
    <property type="molecule type" value="Genomic_DNA"/>
</dbReference>
<keyword evidence="2" id="KW-1185">Reference proteome</keyword>
<dbReference type="Proteomes" id="UP000265631">
    <property type="component" value="Unassembled WGS sequence"/>
</dbReference>
<accession>A0A395MTM2</accession>
<sequence length="170" mass="19307">MLRRHKASKTWAIMYGANTGHNKDLLLSYHEHVIFEIHETMAEKVEVEKCTMHYRRVEKESSYISSQVLEGYADPKMVKSGEWYQLKFLSGSSLLGFVVHEALSAFRVPELGVSSFYDLYYFKPDHAPSPGPRASAIIGKLGAAWKYGDDYENLNRAYGGGFISRTDNSQ</sequence>
<reference evidence="1 2" key="1">
    <citation type="journal article" date="2018" name="PLoS Pathog.">
        <title>Evolution of structural diversity of trichothecenes, a family of toxins produced by plant pathogenic and entomopathogenic fungi.</title>
        <authorList>
            <person name="Proctor R.H."/>
            <person name="McCormick S.P."/>
            <person name="Kim H.S."/>
            <person name="Cardoza R.E."/>
            <person name="Stanley A.M."/>
            <person name="Lindo L."/>
            <person name="Kelly A."/>
            <person name="Brown D.W."/>
            <person name="Lee T."/>
            <person name="Vaughan M.M."/>
            <person name="Alexander N.J."/>
            <person name="Busman M."/>
            <person name="Gutierrez S."/>
        </authorList>
    </citation>
    <scope>NUCLEOTIDE SEQUENCE [LARGE SCALE GENOMIC DNA]</scope>
    <source>
        <strain evidence="1 2">NRRL 13405</strain>
    </source>
</reference>
<name>A0A395MTM2_9HYPO</name>
<evidence type="ECO:0000313" key="1">
    <source>
        <dbReference type="EMBL" id="RFN51067.1"/>
    </source>
</evidence>